<protein>
    <submittedName>
        <fullName evidence="1">Uncharacterized protein</fullName>
    </submittedName>
</protein>
<evidence type="ECO:0000313" key="2">
    <source>
        <dbReference type="Proteomes" id="UP000663860"/>
    </source>
</evidence>
<comment type="caution">
    <text evidence="1">The sequence shown here is derived from an EMBL/GenBank/DDBJ whole genome shotgun (WGS) entry which is preliminary data.</text>
</comment>
<organism evidence="1 2">
    <name type="scientific">Adineta steineri</name>
    <dbReference type="NCBI Taxonomy" id="433720"/>
    <lineage>
        <taxon>Eukaryota</taxon>
        <taxon>Metazoa</taxon>
        <taxon>Spiralia</taxon>
        <taxon>Gnathifera</taxon>
        <taxon>Rotifera</taxon>
        <taxon>Eurotatoria</taxon>
        <taxon>Bdelloidea</taxon>
        <taxon>Adinetida</taxon>
        <taxon>Adinetidae</taxon>
        <taxon>Adineta</taxon>
    </lineage>
</organism>
<proteinExistence type="predicted"/>
<dbReference type="AlphaFoldDB" id="A0A813MAU3"/>
<sequence>MKRNRRFPFERTDEKISLEDFSTAEQQLYPIIRQYASICRHTNNVKTRYIQQNIVDNSNNENSQLNEFINYIKQERDNNNVDINNFSTLREHNIQHWKHIKSEWQKYYQNEIKKHQEIFNNRIKTS</sequence>
<dbReference type="EMBL" id="CAJNOE010000007">
    <property type="protein sequence ID" value="CAF0718477.1"/>
    <property type="molecule type" value="Genomic_DNA"/>
</dbReference>
<dbReference type="Proteomes" id="UP000663860">
    <property type="component" value="Unassembled WGS sequence"/>
</dbReference>
<gene>
    <name evidence="1" type="ORF">IZO911_LOCUS1598</name>
</gene>
<reference evidence="1" key="1">
    <citation type="submission" date="2021-02" db="EMBL/GenBank/DDBJ databases">
        <authorList>
            <person name="Nowell W R."/>
        </authorList>
    </citation>
    <scope>NUCLEOTIDE SEQUENCE</scope>
</reference>
<evidence type="ECO:0000313" key="1">
    <source>
        <dbReference type="EMBL" id="CAF0718477.1"/>
    </source>
</evidence>
<accession>A0A813MAU3</accession>
<name>A0A813MAU3_9BILA</name>